<reference evidence="6 7" key="1">
    <citation type="journal article" date="2014" name="Antonie Van Leeuwenhoek">
        <title>Hyphomonas beringensis sp. nov. and Hyphomonas chukchiensis sp. nov., isolated from surface seawater of the Bering Sea and Chukchi Sea.</title>
        <authorList>
            <person name="Li C."/>
            <person name="Lai Q."/>
            <person name="Li G."/>
            <person name="Dong C."/>
            <person name="Wang J."/>
            <person name="Liao Y."/>
            <person name="Shao Z."/>
        </authorList>
    </citation>
    <scope>NUCLEOTIDE SEQUENCE [LARGE SCALE GENOMIC DNA]</scope>
    <source>
        <strain evidence="6 7">22II1-22F38</strain>
    </source>
</reference>
<dbReference type="SUPFAM" id="SSF75217">
    <property type="entry name" value="alpha/beta knot"/>
    <property type="match status" value="1"/>
</dbReference>
<dbReference type="HAMAP" id="MF_00658">
    <property type="entry name" value="23SrRNA_methyltr_H"/>
    <property type="match status" value="1"/>
</dbReference>
<dbReference type="AlphaFoldDB" id="A0A059E9P1"/>
<evidence type="ECO:0000256" key="3">
    <source>
        <dbReference type="ARBA" id="ARBA00022691"/>
    </source>
</evidence>
<dbReference type="InterPro" id="IPR003742">
    <property type="entry name" value="RlmH-like"/>
</dbReference>
<comment type="similarity">
    <text evidence="4 5">Belongs to the RNA methyltransferase RlmH family.</text>
</comment>
<dbReference type="PATRIC" id="fig|1280948.3.peg.960"/>
<accession>A0A059E9P1</accession>
<keyword evidence="7" id="KW-1185">Reference proteome</keyword>
<protein>
    <recommendedName>
        <fullName evidence="5">Ribosomal RNA large subunit methyltransferase H</fullName>
        <ecNumber evidence="5">2.1.1.177</ecNumber>
    </recommendedName>
    <alternativeName>
        <fullName evidence="5">23S rRNA (pseudouridine1915-N3)-methyltransferase</fullName>
    </alternativeName>
    <alternativeName>
        <fullName evidence="5">23S rRNA m3Psi1915 methyltransferase</fullName>
    </alternativeName>
    <alternativeName>
        <fullName evidence="5">rRNA (pseudouridine-N3-)-methyltransferase RlmH</fullName>
    </alternativeName>
</protein>
<sequence>MRIIFLVVGRMKSGPERELVDEYIKRAGPIARSLGFRRIEEVEVASGGGLDAEAERILAKLPAGAKCIRLDEFGRAHRSRDFATNLAKWRDQGVPDLVFLIGGAEGYGDAVKTAVPDTIAFGPQTWPHRFVRVMISEQVYRAVSILAGTPYHKD</sequence>
<keyword evidence="5" id="KW-0698">rRNA processing</keyword>
<dbReference type="InterPro" id="IPR029026">
    <property type="entry name" value="tRNA_m1G_MTases_N"/>
</dbReference>
<keyword evidence="2 5" id="KW-0808">Transferase</keyword>
<evidence type="ECO:0000256" key="1">
    <source>
        <dbReference type="ARBA" id="ARBA00022603"/>
    </source>
</evidence>
<dbReference type="Gene3D" id="3.40.1280.10">
    <property type="match status" value="1"/>
</dbReference>
<gene>
    <name evidence="5" type="primary">rlmH</name>
    <name evidence="6" type="ORF">HY36_13600</name>
</gene>
<evidence type="ECO:0000313" key="7">
    <source>
        <dbReference type="Proteomes" id="UP000024547"/>
    </source>
</evidence>
<dbReference type="CDD" id="cd18081">
    <property type="entry name" value="RlmH-like"/>
    <property type="match status" value="1"/>
</dbReference>
<comment type="catalytic activity">
    <reaction evidence="5">
        <text>pseudouridine(1915) in 23S rRNA + S-adenosyl-L-methionine = N(3)-methylpseudouridine(1915) in 23S rRNA + S-adenosyl-L-homocysteine + H(+)</text>
        <dbReference type="Rhea" id="RHEA:42752"/>
        <dbReference type="Rhea" id="RHEA-COMP:10221"/>
        <dbReference type="Rhea" id="RHEA-COMP:10222"/>
        <dbReference type="ChEBI" id="CHEBI:15378"/>
        <dbReference type="ChEBI" id="CHEBI:57856"/>
        <dbReference type="ChEBI" id="CHEBI:59789"/>
        <dbReference type="ChEBI" id="CHEBI:65314"/>
        <dbReference type="ChEBI" id="CHEBI:74486"/>
        <dbReference type="EC" id="2.1.1.177"/>
    </reaction>
</comment>
<evidence type="ECO:0000256" key="5">
    <source>
        <dbReference type="HAMAP-Rule" id="MF_00658"/>
    </source>
</evidence>
<evidence type="ECO:0000256" key="2">
    <source>
        <dbReference type="ARBA" id="ARBA00022679"/>
    </source>
</evidence>
<comment type="caution">
    <text evidence="5">Lacks conserved residue(s) required for the propagation of feature annotation.</text>
</comment>
<comment type="subcellular location">
    <subcellularLocation>
        <location evidence="5">Cytoplasm</location>
    </subcellularLocation>
</comment>
<dbReference type="PANTHER" id="PTHR33603:SF1">
    <property type="entry name" value="RIBOSOMAL RNA LARGE SUBUNIT METHYLTRANSFERASE H"/>
    <property type="match status" value="1"/>
</dbReference>
<dbReference type="Pfam" id="PF02590">
    <property type="entry name" value="SPOUT_MTase"/>
    <property type="match status" value="1"/>
</dbReference>
<feature type="binding site" evidence="5">
    <location>
        <position position="102"/>
    </location>
    <ligand>
        <name>S-adenosyl-L-methionine</name>
        <dbReference type="ChEBI" id="CHEBI:59789"/>
    </ligand>
</feature>
<keyword evidence="5" id="KW-0963">Cytoplasm</keyword>
<proteinExistence type="inferred from homology"/>
<dbReference type="PANTHER" id="PTHR33603">
    <property type="entry name" value="METHYLTRANSFERASE"/>
    <property type="match status" value="1"/>
</dbReference>
<dbReference type="EMBL" id="AWFH01000004">
    <property type="protein sequence ID" value="KCZ64381.1"/>
    <property type="molecule type" value="Genomic_DNA"/>
</dbReference>
<organism evidence="6 7">
    <name type="scientific">Hyphomonas atlantica</name>
    <dbReference type="NCBI Taxonomy" id="1280948"/>
    <lineage>
        <taxon>Bacteria</taxon>
        <taxon>Pseudomonadati</taxon>
        <taxon>Pseudomonadota</taxon>
        <taxon>Alphaproteobacteria</taxon>
        <taxon>Hyphomonadales</taxon>
        <taxon>Hyphomonadaceae</taxon>
        <taxon>Hyphomonas</taxon>
    </lineage>
</organism>
<comment type="subunit">
    <text evidence="5">Homodimer.</text>
</comment>
<dbReference type="STRING" id="1280948.HY36_13600"/>
<dbReference type="InterPro" id="IPR029028">
    <property type="entry name" value="Alpha/beta_knot_MTases"/>
</dbReference>
<feature type="binding site" evidence="5">
    <location>
        <position position="70"/>
    </location>
    <ligand>
        <name>S-adenosyl-L-methionine</name>
        <dbReference type="ChEBI" id="CHEBI:59789"/>
    </ligand>
</feature>
<dbReference type="OrthoDB" id="9806643at2"/>
<comment type="caution">
    <text evidence="6">The sequence shown here is derived from an EMBL/GenBank/DDBJ whole genome shotgun (WGS) entry which is preliminary data.</text>
</comment>
<dbReference type="Proteomes" id="UP000024547">
    <property type="component" value="Unassembled WGS sequence"/>
</dbReference>
<dbReference type="eggNOG" id="COG1576">
    <property type="taxonomic scope" value="Bacteria"/>
</dbReference>
<dbReference type="GO" id="GO:0070038">
    <property type="term" value="F:rRNA (pseudouridine-N3-)-methyltransferase activity"/>
    <property type="evidence" value="ECO:0007669"/>
    <property type="project" value="UniProtKB-UniRule"/>
</dbReference>
<comment type="function">
    <text evidence="5">Specifically methylates the pseudouridine at position 1915 (m3Psi1915) in 23S rRNA.</text>
</comment>
<dbReference type="PIRSF" id="PIRSF004505">
    <property type="entry name" value="MT_bac"/>
    <property type="match status" value="1"/>
</dbReference>
<keyword evidence="3 5" id="KW-0949">S-adenosyl-L-methionine</keyword>
<dbReference type="GO" id="GO:0005737">
    <property type="term" value="C:cytoplasm"/>
    <property type="evidence" value="ECO:0007669"/>
    <property type="project" value="UniProtKB-SubCell"/>
</dbReference>
<evidence type="ECO:0000256" key="4">
    <source>
        <dbReference type="ARBA" id="ARBA00038303"/>
    </source>
</evidence>
<dbReference type="EC" id="2.1.1.177" evidence="5"/>
<dbReference type="RefSeq" id="WP_035549219.1">
    <property type="nucleotide sequence ID" value="NZ_AWFH01000004.1"/>
</dbReference>
<name>A0A059E9P1_9PROT</name>
<evidence type="ECO:0000313" key="6">
    <source>
        <dbReference type="EMBL" id="KCZ64381.1"/>
    </source>
</evidence>
<keyword evidence="1 5" id="KW-0489">Methyltransferase</keyword>